<dbReference type="RefSeq" id="WP_036622459.1">
    <property type="nucleotide sequence ID" value="NZ_BGML01000006.1"/>
</dbReference>
<evidence type="ECO:0000313" key="4">
    <source>
        <dbReference type="Proteomes" id="UP000442469"/>
    </source>
</evidence>
<dbReference type="EMBL" id="JMQA01000024">
    <property type="protein sequence ID" value="KFN09058.1"/>
    <property type="molecule type" value="Genomic_DNA"/>
</dbReference>
<reference evidence="2 4" key="2">
    <citation type="submission" date="2019-11" db="EMBL/GenBank/DDBJ databases">
        <title>Draft genome sequences of five Paenibacillus species of dairy origin.</title>
        <authorList>
            <person name="Olajide A.M."/>
            <person name="Chen S."/>
            <person name="Lapointe G."/>
        </authorList>
    </citation>
    <scope>NUCLEOTIDE SEQUENCE [LARGE SCALE GENOMIC DNA]</scope>
    <source>
        <strain evidence="2 4">3CT49</strain>
    </source>
</reference>
<dbReference type="GeneID" id="77006840"/>
<dbReference type="InterPro" id="IPR000801">
    <property type="entry name" value="Esterase-like"/>
</dbReference>
<proteinExistence type="predicted"/>
<dbReference type="InterPro" id="IPR050583">
    <property type="entry name" value="Mycobacterial_A85_antigen"/>
</dbReference>
<dbReference type="Pfam" id="PF00756">
    <property type="entry name" value="Esterase"/>
    <property type="match status" value="1"/>
</dbReference>
<dbReference type="Gene3D" id="3.40.50.1820">
    <property type="entry name" value="alpha/beta hydrolase"/>
    <property type="match status" value="1"/>
</dbReference>
<keyword evidence="3" id="KW-1185">Reference proteome</keyword>
<sequence>MALFQCRFYSEVLGLSTSMTVILPEPAKSQIGMSAKGAQGPYPALYLLHGMSDDDTVWLRRTSIERYVSGMGLAVVMPQVDLSFYTDMAEGNRYWTFVSEELPRLCRSFFPLSGRREDTFVAGLSMGGYGAFKLALRKPEMFAAAASLSGALDMNARFRLDDANFALLRRIFGDAGPQNSENDLLALLEQTGKDGKPVPRLYQCCGTEDFLYADNRTFREACVRLGIPLTYEEGPGEHEWGYWDAKIQDVLQWLPLRAPSF</sequence>
<dbReference type="PATRIC" id="fig|44252.3.peg.2574"/>
<accession>A0A090ZF90</accession>
<dbReference type="AlphaFoldDB" id="A0A090ZF90"/>
<dbReference type="Proteomes" id="UP000442469">
    <property type="component" value="Unassembled WGS sequence"/>
</dbReference>
<organism evidence="1 3">
    <name type="scientific">Paenibacillus macerans</name>
    <name type="common">Bacillus macerans</name>
    <dbReference type="NCBI Taxonomy" id="44252"/>
    <lineage>
        <taxon>Bacteria</taxon>
        <taxon>Bacillati</taxon>
        <taxon>Bacillota</taxon>
        <taxon>Bacilli</taxon>
        <taxon>Bacillales</taxon>
        <taxon>Paenibacillaceae</taxon>
        <taxon>Paenibacillus</taxon>
    </lineage>
</organism>
<dbReference type="STRING" id="44252.DJ90_2650"/>
<evidence type="ECO:0000313" key="3">
    <source>
        <dbReference type="Proteomes" id="UP000029278"/>
    </source>
</evidence>
<dbReference type="PANTHER" id="PTHR48098">
    <property type="entry name" value="ENTEROCHELIN ESTERASE-RELATED"/>
    <property type="match status" value="1"/>
</dbReference>
<dbReference type="SUPFAM" id="SSF53474">
    <property type="entry name" value="alpha/beta-Hydrolases"/>
    <property type="match status" value="1"/>
</dbReference>
<dbReference type="OrthoDB" id="9803578at2"/>
<evidence type="ECO:0000313" key="2">
    <source>
        <dbReference type="EMBL" id="MUG21693.1"/>
    </source>
</evidence>
<comment type="caution">
    <text evidence="1">The sequence shown here is derived from an EMBL/GenBank/DDBJ whole genome shotgun (WGS) entry which is preliminary data.</text>
</comment>
<dbReference type="GO" id="GO:0016747">
    <property type="term" value="F:acyltransferase activity, transferring groups other than amino-acyl groups"/>
    <property type="evidence" value="ECO:0007669"/>
    <property type="project" value="TreeGrafter"/>
</dbReference>
<gene>
    <name evidence="1" type="ORF">DJ90_2650</name>
    <name evidence="2" type="ORF">GNQ08_04525</name>
</gene>
<dbReference type="PANTHER" id="PTHR48098:SF1">
    <property type="entry name" value="DIACYLGLYCEROL ACYLTRANSFERASE_MYCOLYLTRANSFERASE AG85A"/>
    <property type="match status" value="1"/>
</dbReference>
<name>A0A090ZF90_PAEMA</name>
<protein>
    <submittedName>
        <fullName evidence="1">Esterase family protein</fullName>
    </submittedName>
</protein>
<evidence type="ECO:0000313" key="1">
    <source>
        <dbReference type="EMBL" id="KFN09058.1"/>
    </source>
</evidence>
<dbReference type="InterPro" id="IPR029058">
    <property type="entry name" value="AB_hydrolase_fold"/>
</dbReference>
<dbReference type="HOGENOM" id="CLU_037618_3_0_9"/>
<reference evidence="1 3" key="1">
    <citation type="submission" date="2014-04" db="EMBL/GenBank/DDBJ databases">
        <authorList>
            <person name="Bishop-Lilly K.A."/>
            <person name="Broomall S.M."/>
            <person name="Chain P.S."/>
            <person name="Chertkov O."/>
            <person name="Coyne S.R."/>
            <person name="Daligault H.E."/>
            <person name="Davenport K.W."/>
            <person name="Erkkila T."/>
            <person name="Frey K.G."/>
            <person name="Gibbons H.S."/>
            <person name="Gu W."/>
            <person name="Jaissle J."/>
            <person name="Johnson S.L."/>
            <person name="Koroleva G.I."/>
            <person name="Ladner J.T."/>
            <person name="Lo C.-C."/>
            <person name="Minogue T.D."/>
            <person name="Munk C."/>
            <person name="Palacios G.F."/>
            <person name="Redden C.L."/>
            <person name="Rosenzweig C.N."/>
            <person name="Scholz M.B."/>
            <person name="Teshima H."/>
            <person name="Xu Y."/>
        </authorList>
    </citation>
    <scope>NUCLEOTIDE SEQUENCE [LARGE SCALE GENOMIC DNA]</scope>
    <source>
        <strain evidence="1 3">8244</strain>
    </source>
</reference>
<dbReference type="EMBL" id="WNZZ01000002">
    <property type="protein sequence ID" value="MUG21693.1"/>
    <property type="molecule type" value="Genomic_DNA"/>
</dbReference>
<dbReference type="Proteomes" id="UP000029278">
    <property type="component" value="Unassembled WGS sequence"/>
</dbReference>